<dbReference type="Pfam" id="PF17765">
    <property type="entry name" value="MLTR_LBD"/>
    <property type="match status" value="1"/>
</dbReference>
<accession>A0ABU3J841</accession>
<dbReference type="EMBL" id="JASKMB010000012">
    <property type="protein sequence ID" value="MDT6971223.1"/>
    <property type="molecule type" value="Genomic_DNA"/>
</dbReference>
<evidence type="ECO:0000313" key="3">
    <source>
        <dbReference type="Proteomes" id="UP001257895"/>
    </source>
</evidence>
<dbReference type="PANTHER" id="PTHR35010:SF2">
    <property type="entry name" value="BLL4672 PROTEIN"/>
    <property type="match status" value="1"/>
</dbReference>
<evidence type="ECO:0000259" key="1">
    <source>
        <dbReference type="Pfam" id="PF17765"/>
    </source>
</evidence>
<gene>
    <name evidence="2" type="ORF">QNO05_15380</name>
</gene>
<keyword evidence="3" id="KW-1185">Reference proteome</keyword>
<evidence type="ECO:0000313" key="2">
    <source>
        <dbReference type="EMBL" id="MDT6971223.1"/>
    </source>
</evidence>
<dbReference type="Gene3D" id="3.30.450.180">
    <property type="match status" value="1"/>
</dbReference>
<dbReference type="PANTHER" id="PTHR35010">
    <property type="entry name" value="BLL4672 PROTEIN-RELATED"/>
    <property type="match status" value="1"/>
</dbReference>
<comment type="caution">
    <text evidence="2">The sequence shown here is derived from an EMBL/GenBank/DDBJ whole genome shotgun (WGS) entry which is preliminary data.</text>
</comment>
<protein>
    <recommendedName>
        <fullName evidence="1">MmyB-like transcription regulator ligand binding domain-containing protein</fullName>
    </recommendedName>
</protein>
<organism evidence="2 3">
    <name type="scientific">Streptomyces thermocarboxydus</name>
    <dbReference type="NCBI Taxonomy" id="59299"/>
    <lineage>
        <taxon>Bacteria</taxon>
        <taxon>Bacillati</taxon>
        <taxon>Actinomycetota</taxon>
        <taxon>Actinomycetes</taxon>
        <taxon>Kitasatosporales</taxon>
        <taxon>Streptomycetaceae</taxon>
        <taxon>Streptomyces</taxon>
    </lineage>
</organism>
<proteinExistence type="predicted"/>
<name>A0ABU3J841_9ACTN</name>
<feature type="domain" description="MmyB-like transcription regulator ligand binding" evidence="1">
    <location>
        <begin position="8"/>
        <end position="63"/>
    </location>
</feature>
<reference evidence="2 3" key="1">
    <citation type="submission" date="2023-05" db="EMBL/GenBank/DDBJ databases">
        <title>Streptomyces fuscus sp. nov., a brown-black pigment producing actinomyces isolated from dry sand of Sea duck farm.</title>
        <authorList>
            <person name="Xie J."/>
            <person name="Shen N."/>
        </authorList>
    </citation>
    <scope>NUCLEOTIDE SEQUENCE [LARGE SCALE GENOMIC DNA]</scope>
    <source>
        <strain evidence="2 3">CGMCC 4.1883</strain>
    </source>
</reference>
<dbReference type="Proteomes" id="UP001257895">
    <property type="component" value="Unassembled WGS sequence"/>
</dbReference>
<dbReference type="InterPro" id="IPR041413">
    <property type="entry name" value="MLTR_LBD"/>
</dbReference>
<sequence length="93" mass="10855">MRRLLDDMHDMHDVPATVLHRRMRILTWNRAAAALLMDFGSLPPHERNYIRPIFLHEDFRNLSSTGRRPHASASPYCVWRRGSIATSVISTTW</sequence>